<sequence length="824" mass="92729">MLAHYRNDAFTGRKDIIAHLKELLEDKNYNRVALYGLGGAGKTQIALEYVHQCKGLSHVFWVHGSSFLKFGEDYRRIFQTVGISHGGPEPSENEQLSEVKRWFESSASGSWIMILDNADNEADFSGNKSPVSRFVPQSSNGKILITTRSRVVASRQGCHVVEVGKMATEEARKLFFRRFGSIVRLRARDLEASDKRRKALLSEEFCDIHREVDMTESILSTYFITFQRIKEQSPKGADLLQLIAFFDRQKIPEELLVKSGLEGMDHSIEFRRAIGVLLSFSLVTQAEGAPVYELHRLVQHSIQVYLSQEDVRKWRRIGLGVVSRLFPQYEHNVRHICATYLPHALAIVESSDDHLAGPIRYRISLYLHSISHYNEAEIQIRRCIQLEEGTDENDPGSLARYGVLAAVLQSRGRYEEAEKIGRRVLEGRENVLGPDHTDTLASVNNLASVLGQLGNYTEAERLNRRSVLVWILDALGRYDEGETASRCVLDARRRVLGPEHHDTLSSLHSHGAMLRRLGRYEEAEKFYRHALEGREKKLGEGHPDTLSSVDDWAMVLLELGEYAGAEQSARRALWGYQKLWGSDHPSTLTAMGNLGSVLQKLGRYDEAETVLRTAVGGKEKALGPESMVTLLSVNNLALLLHHCGNFEESERLQRGVFENREKTLGPTNAATLSSLNNLASVLRDQGKHEEPEGMFLRALKGSTELYGEEHPETLTCAENLALFLLLCQRYQEAEKMQRRVLEGRKKKLGLDHPNTLISADSLAAVLAGSGRYDEAERMCRWAFEGSERVLGLNHPQTLANLKNLASLVRRAEEASEVEGLPQCL</sequence>
<dbReference type="InterPro" id="IPR053137">
    <property type="entry name" value="NLR-like"/>
</dbReference>
<feature type="repeat" description="TPR" evidence="1">
    <location>
        <begin position="504"/>
        <end position="537"/>
    </location>
</feature>
<protein>
    <submittedName>
        <fullName evidence="4">Uncharacterized protein</fullName>
    </submittedName>
</protein>
<dbReference type="Proteomes" id="UP000244722">
    <property type="component" value="Unassembled WGS sequence"/>
</dbReference>
<keyword evidence="5" id="KW-1185">Reference proteome</keyword>
<organism evidence="4 5">
    <name type="scientific">Tuber borchii</name>
    <name type="common">White truffle</name>
    <dbReference type="NCBI Taxonomy" id="42251"/>
    <lineage>
        <taxon>Eukaryota</taxon>
        <taxon>Fungi</taxon>
        <taxon>Dikarya</taxon>
        <taxon>Ascomycota</taxon>
        <taxon>Pezizomycotina</taxon>
        <taxon>Pezizomycetes</taxon>
        <taxon>Pezizales</taxon>
        <taxon>Tuberaceae</taxon>
        <taxon>Tuber</taxon>
    </lineage>
</organism>
<dbReference type="PROSITE" id="PS50005">
    <property type="entry name" value="TPR"/>
    <property type="match status" value="1"/>
</dbReference>
<dbReference type="EMBL" id="NESQ01000034">
    <property type="protein sequence ID" value="PUU82072.1"/>
    <property type="molecule type" value="Genomic_DNA"/>
</dbReference>
<evidence type="ECO:0000313" key="4">
    <source>
        <dbReference type="EMBL" id="PUU82072.1"/>
    </source>
</evidence>
<dbReference type="SUPFAM" id="SSF48452">
    <property type="entry name" value="TPR-like"/>
    <property type="match status" value="1"/>
</dbReference>
<comment type="caution">
    <text evidence="4">The sequence shown here is derived from an EMBL/GenBank/DDBJ whole genome shotgun (WGS) entry which is preliminary data.</text>
</comment>
<dbReference type="OrthoDB" id="1658288at2759"/>
<dbReference type="SUPFAM" id="SSF52540">
    <property type="entry name" value="P-loop containing nucleoside triphosphate hydrolases"/>
    <property type="match status" value="1"/>
</dbReference>
<dbReference type="InterPro" id="IPR027417">
    <property type="entry name" value="P-loop_NTPase"/>
</dbReference>
<dbReference type="Pfam" id="PF00931">
    <property type="entry name" value="NB-ARC"/>
    <property type="match status" value="1"/>
</dbReference>
<dbReference type="PANTHER" id="PTHR46082:SF6">
    <property type="entry name" value="AAA+ ATPASE DOMAIN-CONTAINING PROTEIN-RELATED"/>
    <property type="match status" value="1"/>
</dbReference>
<dbReference type="InterPro" id="IPR002182">
    <property type="entry name" value="NB-ARC"/>
</dbReference>
<evidence type="ECO:0000256" key="1">
    <source>
        <dbReference type="PROSITE-ProRule" id="PRU00339"/>
    </source>
</evidence>
<evidence type="ECO:0000259" key="2">
    <source>
        <dbReference type="Pfam" id="PF00931"/>
    </source>
</evidence>
<dbReference type="AlphaFoldDB" id="A0A2T7A2V5"/>
<proteinExistence type="predicted"/>
<accession>A0A2T7A2V5</accession>
<dbReference type="InterPro" id="IPR019734">
    <property type="entry name" value="TPR_rpt"/>
</dbReference>
<dbReference type="Pfam" id="PF13424">
    <property type="entry name" value="TPR_12"/>
    <property type="match status" value="5"/>
</dbReference>
<dbReference type="Gene3D" id="1.25.40.10">
    <property type="entry name" value="Tetratricopeptide repeat domain"/>
    <property type="match status" value="3"/>
</dbReference>
<name>A0A2T7A2V5_TUBBO</name>
<feature type="domain" description="DUF7779" evidence="3">
    <location>
        <begin position="230"/>
        <end position="310"/>
    </location>
</feature>
<evidence type="ECO:0000313" key="5">
    <source>
        <dbReference type="Proteomes" id="UP000244722"/>
    </source>
</evidence>
<feature type="domain" description="NB-ARC" evidence="2">
    <location>
        <begin position="20"/>
        <end position="175"/>
    </location>
</feature>
<dbReference type="Gene3D" id="3.40.50.300">
    <property type="entry name" value="P-loop containing nucleotide triphosphate hydrolases"/>
    <property type="match status" value="1"/>
</dbReference>
<dbReference type="InterPro" id="IPR056681">
    <property type="entry name" value="DUF7779"/>
</dbReference>
<keyword evidence="1" id="KW-0802">TPR repeat</keyword>
<reference evidence="4 5" key="1">
    <citation type="submission" date="2017-04" db="EMBL/GenBank/DDBJ databases">
        <title>Draft genome sequence of Tuber borchii Vittad., a whitish edible truffle.</title>
        <authorList>
            <consortium name="DOE Joint Genome Institute"/>
            <person name="Murat C."/>
            <person name="Kuo A."/>
            <person name="Barry K.W."/>
            <person name="Clum A."/>
            <person name="Dockter R.B."/>
            <person name="Fauchery L."/>
            <person name="Iotti M."/>
            <person name="Kohler A."/>
            <person name="Labutti K."/>
            <person name="Lindquist E.A."/>
            <person name="Lipzen A."/>
            <person name="Ohm R.A."/>
            <person name="Wang M."/>
            <person name="Grigoriev I.V."/>
            <person name="Zambonelli A."/>
            <person name="Martin F.M."/>
        </authorList>
    </citation>
    <scope>NUCLEOTIDE SEQUENCE [LARGE SCALE GENOMIC DNA]</scope>
    <source>
        <strain evidence="4 5">Tbo3840</strain>
    </source>
</reference>
<evidence type="ECO:0000259" key="3">
    <source>
        <dbReference type="Pfam" id="PF25000"/>
    </source>
</evidence>
<dbReference type="GO" id="GO:0043531">
    <property type="term" value="F:ADP binding"/>
    <property type="evidence" value="ECO:0007669"/>
    <property type="project" value="InterPro"/>
</dbReference>
<dbReference type="InterPro" id="IPR011990">
    <property type="entry name" value="TPR-like_helical_dom_sf"/>
</dbReference>
<gene>
    <name evidence="4" type="ORF">B9Z19DRAFT_1099393</name>
</gene>
<dbReference type="PRINTS" id="PR00381">
    <property type="entry name" value="KINESINLIGHT"/>
</dbReference>
<dbReference type="Pfam" id="PF25000">
    <property type="entry name" value="DUF7779"/>
    <property type="match status" value="1"/>
</dbReference>
<dbReference type="PANTHER" id="PTHR46082">
    <property type="entry name" value="ATP/GTP-BINDING PROTEIN-RELATED"/>
    <property type="match status" value="1"/>
</dbReference>
<dbReference type="STRING" id="42251.A0A2T7A2V5"/>